<dbReference type="EMBL" id="RWGY01000004">
    <property type="protein sequence ID" value="TVU45511.1"/>
    <property type="molecule type" value="Genomic_DNA"/>
</dbReference>
<protein>
    <submittedName>
        <fullName evidence="2">Uncharacterized protein</fullName>
    </submittedName>
</protein>
<feature type="non-terminal residue" evidence="2">
    <location>
        <position position="1"/>
    </location>
</feature>
<proteinExistence type="predicted"/>
<gene>
    <name evidence="2" type="ORF">EJB05_05000</name>
</gene>
<evidence type="ECO:0000313" key="2">
    <source>
        <dbReference type="EMBL" id="TVU45511.1"/>
    </source>
</evidence>
<dbReference type="Proteomes" id="UP000324897">
    <property type="component" value="Chromosome 5"/>
</dbReference>
<comment type="caution">
    <text evidence="2">The sequence shown here is derived from an EMBL/GenBank/DDBJ whole genome shotgun (WGS) entry which is preliminary data.</text>
</comment>
<sequence length="66" mass="7463">NGFLSPVYWGGGIRNSLSYRIYIRLGPSPTELDDHHHSPSPTSPAAHRPRRHPRFICTSIDSPEVR</sequence>
<feature type="region of interest" description="Disordered" evidence="1">
    <location>
        <begin position="30"/>
        <end position="66"/>
    </location>
</feature>
<evidence type="ECO:0000313" key="3">
    <source>
        <dbReference type="Proteomes" id="UP000324897"/>
    </source>
</evidence>
<organism evidence="2 3">
    <name type="scientific">Eragrostis curvula</name>
    <name type="common">weeping love grass</name>
    <dbReference type="NCBI Taxonomy" id="38414"/>
    <lineage>
        <taxon>Eukaryota</taxon>
        <taxon>Viridiplantae</taxon>
        <taxon>Streptophyta</taxon>
        <taxon>Embryophyta</taxon>
        <taxon>Tracheophyta</taxon>
        <taxon>Spermatophyta</taxon>
        <taxon>Magnoliopsida</taxon>
        <taxon>Liliopsida</taxon>
        <taxon>Poales</taxon>
        <taxon>Poaceae</taxon>
        <taxon>PACMAD clade</taxon>
        <taxon>Chloridoideae</taxon>
        <taxon>Eragrostideae</taxon>
        <taxon>Eragrostidinae</taxon>
        <taxon>Eragrostis</taxon>
    </lineage>
</organism>
<dbReference type="Gramene" id="TVU45511">
    <property type="protein sequence ID" value="TVU45511"/>
    <property type="gene ID" value="EJB05_05000"/>
</dbReference>
<evidence type="ECO:0000256" key="1">
    <source>
        <dbReference type="SAM" id="MobiDB-lite"/>
    </source>
</evidence>
<keyword evidence="3" id="KW-1185">Reference proteome</keyword>
<reference evidence="2 3" key="1">
    <citation type="journal article" date="2019" name="Sci. Rep.">
        <title>A high-quality genome of Eragrostis curvula grass provides insights into Poaceae evolution and supports new strategies to enhance forage quality.</title>
        <authorList>
            <person name="Carballo J."/>
            <person name="Santos B.A.C.M."/>
            <person name="Zappacosta D."/>
            <person name="Garbus I."/>
            <person name="Selva J.P."/>
            <person name="Gallo C.A."/>
            <person name="Diaz A."/>
            <person name="Albertini E."/>
            <person name="Caccamo M."/>
            <person name="Echenique V."/>
        </authorList>
    </citation>
    <scope>NUCLEOTIDE SEQUENCE [LARGE SCALE GENOMIC DNA]</scope>
    <source>
        <strain evidence="3">cv. Victoria</strain>
        <tissue evidence="2">Leaf</tissue>
    </source>
</reference>
<name>A0A5J9WBZ9_9POAL</name>
<dbReference type="AlphaFoldDB" id="A0A5J9WBZ9"/>
<accession>A0A5J9WBZ9</accession>